<evidence type="ECO:0000313" key="6">
    <source>
        <dbReference type="EMBL" id="ODN65789.1"/>
    </source>
</evidence>
<dbReference type="GO" id="GO:0003677">
    <property type="term" value="F:DNA binding"/>
    <property type="evidence" value="ECO:0007669"/>
    <property type="project" value="UniProtKB-KW"/>
</dbReference>
<dbReference type="EMBL" id="MCRI01000039">
    <property type="protein sequence ID" value="ODN65789.1"/>
    <property type="molecule type" value="Genomic_DNA"/>
</dbReference>
<dbReference type="InterPro" id="IPR011010">
    <property type="entry name" value="DNA_brk_join_enz"/>
</dbReference>
<keyword evidence="4" id="KW-0233">DNA recombination</keyword>
<evidence type="ECO:0000256" key="2">
    <source>
        <dbReference type="ARBA" id="ARBA00022908"/>
    </source>
</evidence>
<keyword evidence="2" id="KW-0229">DNA integration</keyword>
<feature type="domain" description="Tyr recombinase" evidence="5">
    <location>
        <begin position="323"/>
        <end position="530"/>
    </location>
</feature>
<organism evidence="6 7">
    <name type="scientific">Methylophaga muralis</name>
    <dbReference type="NCBI Taxonomy" id="291169"/>
    <lineage>
        <taxon>Bacteria</taxon>
        <taxon>Pseudomonadati</taxon>
        <taxon>Pseudomonadota</taxon>
        <taxon>Gammaproteobacteria</taxon>
        <taxon>Thiotrichales</taxon>
        <taxon>Piscirickettsiaceae</taxon>
        <taxon>Methylophaga</taxon>
    </lineage>
</organism>
<protein>
    <submittedName>
        <fullName evidence="6">Phage integrase family protein</fullName>
    </submittedName>
</protein>
<dbReference type="InterPro" id="IPR046668">
    <property type="entry name" value="DUF6538"/>
</dbReference>
<evidence type="ECO:0000256" key="3">
    <source>
        <dbReference type="ARBA" id="ARBA00023125"/>
    </source>
</evidence>
<reference evidence="6 7" key="1">
    <citation type="submission" date="2016-07" db="EMBL/GenBank/DDBJ databases">
        <title>Draft Genome Sequence of Methylophaga muralis Bur 1.</title>
        <authorList>
            <person name="Vasilenko O.V."/>
            <person name="Doronina N.V."/>
            <person name="Shmareva M.N."/>
            <person name="Tarlachkov S.V."/>
            <person name="Mustakhimov I."/>
            <person name="Trotsenko Y.A."/>
        </authorList>
    </citation>
    <scope>NUCLEOTIDE SEQUENCE [LARGE SCALE GENOMIC DNA]</scope>
    <source>
        <strain evidence="6 7">Bur 1</strain>
    </source>
</reference>
<comment type="similarity">
    <text evidence="1">Belongs to the 'phage' integrase family.</text>
</comment>
<dbReference type="PANTHER" id="PTHR30349">
    <property type="entry name" value="PHAGE INTEGRASE-RELATED"/>
    <property type="match status" value="1"/>
</dbReference>
<gene>
    <name evidence="6" type="ORF">A9E74_02437</name>
</gene>
<evidence type="ECO:0000259" key="5">
    <source>
        <dbReference type="PROSITE" id="PS51898"/>
    </source>
</evidence>
<dbReference type="AlphaFoldDB" id="A0A1E3GP21"/>
<dbReference type="Gene3D" id="1.10.443.10">
    <property type="entry name" value="Intergrase catalytic core"/>
    <property type="match status" value="1"/>
</dbReference>
<dbReference type="GO" id="GO:0006310">
    <property type="term" value="P:DNA recombination"/>
    <property type="evidence" value="ECO:0007669"/>
    <property type="project" value="UniProtKB-KW"/>
</dbReference>
<dbReference type="Proteomes" id="UP000094379">
    <property type="component" value="Unassembled WGS sequence"/>
</dbReference>
<dbReference type="CDD" id="cd01184">
    <property type="entry name" value="INT_C_like_1"/>
    <property type="match status" value="1"/>
</dbReference>
<name>A0A1E3GP21_9GAMM</name>
<sequence>MAKTPYLNRRGNNLFFRIVVPAELRPLTGQREITKSLRTQKYSDAVPIALRLAGVVKDVFNRLRFVTDKNEIDALIALMQLDAIDEDRQTELKLALQREIELNKGMSIEQLIRQHRLKHRLHEQQDNHISTLASQRSAHLTELQMQQRKYDEINTIKDEVIKGLGVAATLNPDVTLPPITIPDSSVMLSEAIESYIAHYATLGKREMLEKIKSTVQVLFLEIIGDKPINKLSKRDLTNFFNEVQKLPRTWKSDHQKGMSVKDIITKNEGKPGLSENTIKTPYKAALAGFLGWSYSQLFEDGFPPLQITKHDITYRGVKRAGDGNQRNFKPSELQRMFEAPEMKYFATTKAELHKYWLLHIGLFTGARINEICQLNPQEDIYEANGVWCFKFTEDTEADEDVVKSIKKTTTRLCPIHSKLIELGFLNYVAFLREQKVKRMFPAWRVINGNAAAKAGQWFSEHLNKLGLRDETIGKRIAGFHAFRHTFITHAENHDIPKYFAISGHVDKNVPDSARAYIHGKDEIKLREIIEAFDFGLNFHKPVSPE</sequence>
<proteinExistence type="inferred from homology"/>
<comment type="caution">
    <text evidence="6">The sequence shown here is derived from an EMBL/GenBank/DDBJ whole genome shotgun (WGS) entry which is preliminary data.</text>
</comment>
<evidence type="ECO:0000256" key="4">
    <source>
        <dbReference type="ARBA" id="ARBA00023172"/>
    </source>
</evidence>
<dbReference type="STRING" id="291169.A9E74_02437"/>
<dbReference type="GO" id="GO:0015074">
    <property type="term" value="P:DNA integration"/>
    <property type="evidence" value="ECO:0007669"/>
    <property type="project" value="UniProtKB-KW"/>
</dbReference>
<keyword evidence="3" id="KW-0238">DNA-binding</keyword>
<dbReference type="RefSeq" id="WP_069296823.1">
    <property type="nucleotide sequence ID" value="NZ_MCRI01000039.1"/>
</dbReference>
<dbReference type="PROSITE" id="PS51898">
    <property type="entry name" value="TYR_RECOMBINASE"/>
    <property type="match status" value="1"/>
</dbReference>
<dbReference type="Pfam" id="PF20172">
    <property type="entry name" value="DUF6538"/>
    <property type="match status" value="1"/>
</dbReference>
<keyword evidence="7" id="KW-1185">Reference proteome</keyword>
<accession>A0A1E3GP21</accession>
<evidence type="ECO:0000256" key="1">
    <source>
        <dbReference type="ARBA" id="ARBA00008857"/>
    </source>
</evidence>
<dbReference type="InterPro" id="IPR002104">
    <property type="entry name" value="Integrase_catalytic"/>
</dbReference>
<dbReference type="PANTHER" id="PTHR30349:SF41">
    <property type="entry name" value="INTEGRASE_RECOMBINASE PROTEIN MJ0367-RELATED"/>
    <property type="match status" value="1"/>
</dbReference>
<dbReference type="InterPro" id="IPR050090">
    <property type="entry name" value="Tyrosine_recombinase_XerCD"/>
</dbReference>
<dbReference type="SUPFAM" id="SSF56349">
    <property type="entry name" value="DNA breaking-rejoining enzymes"/>
    <property type="match status" value="1"/>
</dbReference>
<dbReference type="InterPro" id="IPR013762">
    <property type="entry name" value="Integrase-like_cat_sf"/>
</dbReference>
<evidence type="ECO:0000313" key="7">
    <source>
        <dbReference type="Proteomes" id="UP000094379"/>
    </source>
</evidence>